<evidence type="ECO:0000313" key="3">
    <source>
        <dbReference type="EMBL" id="MBK0398927.1"/>
    </source>
</evidence>
<proteinExistence type="predicted"/>
<sequence length="190" mass="20300">MSEATGLATAAYFLGRWQMVRLIDDHVAGAFGEFWGEAEFTAAPAAEGLRDASRDPSSSGAGPGPIDWPPSPRGPASGPGNASGPPDAGPDEVLVCSESGVLRFAGRDFAAGRTTFWGFASDGAIHVAYDDGRPFHSFRLAAPQGLHLCGADRYEVNYSFAAESWTSHWIVAGPRKDYTMTTRYCRIDPR</sequence>
<reference evidence="3" key="1">
    <citation type="submission" date="2020-12" db="EMBL/GenBank/DDBJ databases">
        <title>Bacterial taxonomy.</title>
        <authorList>
            <person name="Pan X."/>
        </authorList>
    </citation>
    <scope>NUCLEOTIDE SEQUENCE</scope>
    <source>
        <strain evidence="3">M0105</strain>
    </source>
</reference>
<feature type="region of interest" description="Disordered" evidence="1">
    <location>
        <begin position="47"/>
        <end position="91"/>
    </location>
</feature>
<dbReference type="EMBL" id="JAEHHL010000002">
    <property type="protein sequence ID" value="MBK0398927.1"/>
    <property type="molecule type" value="Genomic_DNA"/>
</dbReference>
<dbReference type="AlphaFoldDB" id="A0A8J7SBH2"/>
<feature type="compositionally biased region" description="Low complexity" evidence="1">
    <location>
        <begin position="74"/>
        <end position="86"/>
    </location>
</feature>
<evidence type="ECO:0000259" key="2">
    <source>
        <dbReference type="Pfam" id="PF19834"/>
    </source>
</evidence>
<organism evidence="3 4">
    <name type="scientific">Thermohalobaculum xanthum</name>
    <dbReference type="NCBI Taxonomy" id="2753746"/>
    <lineage>
        <taxon>Bacteria</taxon>
        <taxon>Pseudomonadati</taxon>
        <taxon>Pseudomonadota</taxon>
        <taxon>Alphaproteobacteria</taxon>
        <taxon>Rhodobacterales</taxon>
        <taxon>Paracoccaceae</taxon>
        <taxon>Thermohalobaculum</taxon>
    </lineage>
</organism>
<dbReference type="Proteomes" id="UP000655420">
    <property type="component" value="Unassembled WGS sequence"/>
</dbReference>
<dbReference type="RefSeq" id="WP_200608659.1">
    <property type="nucleotide sequence ID" value="NZ_JAEHHL010000002.1"/>
</dbReference>
<accession>A0A8J7SBH2</accession>
<keyword evidence="4" id="KW-1185">Reference proteome</keyword>
<evidence type="ECO:0000256" key="1">
    <source>
        <dbReference type="SAM" id="MobiDB-lite"/>
    </source>
</evidence>
<name>A0A8J7SBH2_9RHOB</name>
<evidence type="ECO:0000313" key="4">
    <source>
        <dbReference type="Proteomes" id="UP000655420"/>
    </source>
</evidence>
<comment type="caution">
    <text evidence="3">The sequence shown here is derived from an EMBL/GenBank/DDBJ whole genome shotgun (WGS) entry which is preliminary data.</text>
</comment>
<protein>
    <recommendedName>
        <fullName evidence="2">DUF6314 domain-containing protein</fullName>
    </recommendedName>
</protein>
<feature type="domain" description="DUF6314" evidence="2">
    <location>
        <begin position="92"/>
        <end position="186"/>
    </location>
</feature>
<dbReference type="Pfam" id="PF19834">
    <property type="entry name" value="DUF6314"/>
    <property type="match status" value="1"/>
</dbReference>
<dbReference type="InterPro" id="IPR045632">
    <property type="entry name" value="DUF6314"/>
</dbReference>
<gene>
    <name evidence="3" type="ORF">H0I76_06980</name>
</gene>